<comment type="caution">
    <text evidence="4">The sequence shown here is derived from an EMBL/GenBank/DDBJ whole genome shotgun (WGS) entry which is preliminary data.</text>
</comment>
<evidence type="ECO:0000313" key="5">
    <source>
        <dbReference type="Proteomes" id="UP000231553"/>
    </source>
</evidence>
<dbReference type="Pfam" id="PF14559">
    <property type="entry name" value="TPR_19"/>
    <property type="match status" value="1"/>
</dbReference>
<dbReference type="InterPro" id="IPR019734">
    <property type="entry name" value="TPR_rpt"/>
</dbReference>
<feature type="chain" id="PRO_5014630805" evidence="3">
    <location>
        <begin position="18"/>
        <end position="178"/>
    </location>
</feature>
<protein>
    <submittedName>
        <fullName evidence="4">Uncharacterized protein</fullName>
    </submittedName>
</protein>
<dbReference type="RefSeq" id="WP_100162447.1">
    <property type="nucleotide sequence ID" value="NZ_PGTB01000031.1"/>
</dbReference>
<evidence type="ECO:0000256" key="3">
    <source>
        <dbReference type="SAM" id="SignalP"/>
    </source>
</evidence>
<gene>
    <name evidence="4" type="ORF">CVM52_10440</name>
</gene>
<dbReference type="Gene3D" id="1.25.40.10">
    <property type="entry name" value="Tetratricopeptide repeat domain"/>
    <property type="match status" value="1"/>
</dbReference>
<dbReference type="Proteomes" id="UP000231553">
    <property type="component" value="Unassembled WGS sequence"/>
</dbReference>
<dbReference type="InterPro" id="IPR011990">
    <property type="entry name" value="TPR-like_helical_dom_sf"/>
</dbReference>
<keyword evidence="1" id="KW-0802">TPR repeat</keyword>
<feature type="compositionally biased region" description="Low complexity" evidence="2">
    <location>
        <begin position="18"/>
        <end position="34"/>
    </location>
</feature>
<reference evidence="4 5" key="1">
    <citation type="journal article" date="2018" name="Int. J. Syst. Evol. Microbiol.">
        <title>Pseudooceanicola lipolyticus sp. nov., a marine alphaproteobacterium, reclassification of Oceanicola flagellatus as Pseudooceanicola flagellatus comb. nov. and emended description of the genus Pseudooceanicola.</title>
        <authorList>
            <person name="Huang M.-M."/>
            <person name="Guo L.-L."/>
            <person name="Wu Y.-H."/>
            <person name="Lai Q.-L."/>
            <person name="Shao Z.-Z."/>
            <person name="Wang C.-S."/>
            <person name="Wu M."/>
            <person name="Xu X.-W."/>
        </authorList>
    </citation>
    <scope>NUCLEOTIDE SEQUENCE [LARGE SCALE GENOMIC DNA]</scope>
    <source>
        <strain evidence="4 5">157</strain>
    </source>
</reference>
<feature type="region of interest" description="Disordered" evidence="2">
    <location>
        <begin position="18"/>
        <end position="38"/>
    </location>
</feature>
<evidence type="ECO:0000256" key="1">
    <source>
        <dbReference type="PROSITE-ProRule" id="PRU00339"/>
    </source>
</evidence>
<dbReference type="AlphaFoldDB" id="A0A2M8J1X7"/>
<evidence type="ECO:0000256" key="2">
    <source>
        <dbReference type="SAM" id="MobiDB-lite"/>
    </source>
</evidence>
<dbReference type="OrthoDB" id="8592798at2"/>
<name>A0A2M8J1X7_9RHOB</name>
<keyword evidence="5" id="KW-1185">Reference proteome</keyword>
<dbReference type="PROSITE" id="PS50005">
    <property type="entry name" value="TPR"/>
    <property type="match status" value="1"/>
</dbReference>
<dbReference type="EMBL" id="PGTB01000031">
    <property type="protein sequence ID" value="PJE36787.1"/>
    <property type="molecule type" value="Genomic_DNA"/>
</dbReference>
<accession>A0A2M8J1X7</accession>
<feature type="signal peptide" evidence="3">
    <location>
        <begin position="1"/>
        <end position="17"/>
    </location>
</feature>
<feature type="repeat" description="TPR" evidence="1">
    <location>
        <begin position="92"/>
        <end position="125"/>
    </location>
</feature>
<dbReference type="SUPFAM" id="SSF48452">
    <property type="entry name" value="TPR-like"/>
    <property type="match status" value="1"/>
</dbReference>
<organism evidence="4 5">
    <name type="scientific">Pseudooceanicola lipolyticus</name>
    <dbReference type="NCBI Taxonomy" id="2029104"/>
    <lineage>
        <taxon>Bacteria</taxon>
        <taxon>Pseudomonadati</taxon>
        <taxon>Pseudomonadota</taxon>
        <taxon>Alphaproteobacteria</taxon>
        <taxon>Rhodobacterales</taxon>
        <taxon>Paracoccaceae</taxon>
        <taxon>Pseudooceanicola</taxon>
    </lineage>
</organism>
<proteinExistence type="predicted"/>
<keyword evidence="3" id="KW-0732">Signal</keyword>
<sequence>MRLVLALALSLPGLAFAAGSGDDNTSPPSTTKTTQSCKGAQVWDEKTKKCVNPQDSRLDSDTLYGAVRELAYAGRYRDAQAVLAAMPDQGDDRVLTYWGFTHRKMGDTDQANRYYRQAIAKNPDNILARSYMGQGFVEAGDLDAAIAQWRAIKAAGGEGSWAEASLREAIRSGTTYSY</sequence>
<evidence type="ECO:0000313" key="4">
    <source>
        <dbReference type="EMBL" id="PJE36787.1"/>
    </source>
</evidence>